<comment type="caution">
    <text evidence="9">The sequence shown here is derived from an EMBL/GenBank/DDBJ whole genome shotgun (WGS) entry which is preliminary data.</text>
</comment>
<dbReference type="Pfam" id="PF03601">
    <property type="entry name" value="Cons_hypoth698"/>
    <property type="match status" value="2"/>
</dbReference>
<feature type="transmembrane region" description="Helical" evidence="8">
    <location>
        <begin position="422"/>
        <end position="440"/>
    </location>
</feature>
<dbReference type="GO" id="GO:0005886">
    <property type="term" value="C:plasma membrane"/>
    <property type="evidence" value="ECO:0007669"/>
    <property type="project" value="UniProtKB-SubCell"/>
</dbReference>
<feature type="transmembrane region" description="Helical" evidence="8">
    <location>
        <begin position="323"/>
        <end position="344"/>
    </location>
</feature>
<comment type="subcellular location">
    <subcellularLocation>
        <location evidence="1">Cell membrane</location>
        <topology evidence="1">Multi-pass membrane protein</topology>
    </subcellularLocation>
</comment>
<dbReference type="PANTHER" id="PTHR30106">
    <property type="entry name" value="INNER MEMBRANE PROTEIN YEIH-RELATED"/>
    <property type="match status" value="1"/>
</dbReference>
<organism evidence="9 10">
    <name type="scientific">Cymbomonas tetramitiformis</name>
    <dbReference type="NCBI Taxonomy" id="36881"/>
    <lineage>
        <taxon>Eukaryota</taxon>
        <taxon>Viridiplantae</taxon>
        <taxon>Chlorophyta</taxon>
        <taxon>Pyramimonadophyceae</taxon>
        <taxon>Pyramimonadales</taxon>
        <taxon>Pyramimonadaceae</taxon>
        <taxon>Cymbomonas</taxon>
    </lineage>
</organism>
<evidence type="ECO:0000313" key="9">
    <source>
        <dbReference type="EMBL" id="KAK3285468.1"/>
    </source>
</evidence>
<feature type="transmembrane region" description="Helical" evidence="8">
    <location>
        <begin position="528"/>
        <end position="556"/>
    </location>
</feature>
<keyword evidence="10" id="KW-1185">Reference proteome</keyword>
<feature type="transmembrane region" description="Helical" evidence="8">
    <location>
        <begin position="294"/>
        <end position="311"/>
    </location>
</feature>
<evidence type="ECO:0000256" key="3">
    <source>
        <dbReference type="ARBA" id="ARBA00022475"/>
    </source>
</evidence>
<gene>
    <name evidence="9" type="ORF">CYMTET_6931</name>
</gene>
<evidence type="ECO:0000256" key="6">
    <source>
        <dbReference type="ARBA" id="ARBA00023136"/>
    </source>
</evidence>
<feature type="transmembrane region" description="Helical" evidence="8">
    <location>
        <begin position="356"/>
        <end position="377"/>
    </location>
</feature>
<feature type="transmembrane region" description="Helical" evidence="8">
    <location>
        <begin position="235"/>
        <end position="257"/>
    </location>
</feature>
<evidence type="ECO:0008006" key="11">
    <source>
        <dbReference type="Google" id="ProtNLM"/>
    </source>
</evidence>
<dbReference type="PANTHER" id="PTHR30106:SF2">
    <property type="entry name" value="UPF0324 INNER MEMBRANE PROTEIN YEIH"/>
    <property type="match status" value="1"/>
</dbReference>
<comment type="similarity">
    <text evidence="2">Belongs to the UPF0324 family.</text>
</comment>
<evidence type="ECO:0000256" key="4">
    <source>
        <dbReference type="ARBA" id="ARBA00022692"/>
    </source>
</evidence>
<feature type="region of interest" description="Disordered" evidence="7">
    <location>
        <begin position="92"/>
        <end position="119"/>
    </location>
</feature>
<keyword evidence="6 8" id="KW-0472">Membrane</keyword>
<keyword evidence="4 8" id="KW-0812">Transmembrane</keyword>
<evidence type="ECO:0000256" key="2">
    <source>
        <dbReference type="ARBA" id="ARBA00007977"/>
    </source>
</evidence>
<proteinExistence type="inferred from homology"/>
<feature type="transmembrane region" description="Helical" evidence="8">
    <location>
        <begin position="196"/>
        <end position="223"/>
    </location>
</feature>
<feature type="transmembrane region" description="Helical" evidence="8">
    <location>
        <begin position="568"/>
        <end position="590"/>
    </location>
</feature>
<protein>
    <recommendedName>
        <fullName evidence="11">Sulfate exporter family transporter</fullName>
    </recommendedName>
</protein>
<keyword evidence="5 8" id="KW-1133">Transmembrane helix</keyword>
<dbReference type="Proteomes" id="UP001190700">
    <property type="component" value="Unassembled WGS sequence"/>
</dbReference>
<sequence>MHADVRWIQEPSESDGDCSAGGNRLSRKLFDFTARETMQQLGAAWATAHGQATQATARLQGIVTCQHRLPALPAKSARRRWRYSFCNATRAEGSISQPEQEADPHETNDSTKTGRAPFHRRRRVWTEPRVSVSSNIFSSFTLDFWSSLDACEGFFSPVPQPTTLSRLRADDEEDEEERGEVAAPEFKAWAVDAGSLVPGMCVAVVVMQAGFAIAGQLGAWLLASQGLAPGASSPISGIPVTILLGVVLNSVVQLPPALVPGLQYCVKKVLRLGIVCVGIKLSAVEVMAVGGAGVPVVMICIAVGLSFILWFSQQMSLSRRLGALLAAGTSICGVTAITALAPAIKATRREMGVAVANVVVCGTLGMLVYPVLAHLLLHSSTQVGLFLGTGIHDTAQVIGAALTYREIYGDELVLKVATVTKLTRNLFLAVVMPILALWNLREQKRQVDEAEAAAAAALDSSGLGAPATAGTGFGSEDSGEKPQYKASVETLFPMFILGFLVMSGFRSIGDANIAGGGLAYGLLDTMQWKSVISFIGDILGSRFMLGIAMAGVGLGTNIKVFKGVGVKPFLVGITGSLVVASAGFLCAVLLG</sequence>
<accession>A0AAE0LHI6</accession>
<evidence type="ECO:0000256" key="8">
    <source>
        <dbReference type="SAM" id="Phobius"/>
    </source>
</evidence>
<evidence type="ECO:0000256" key="7">
    <source>
        <dbReference type="SAM" id="MobiDB-lite"/>
    </source>
</evidence>
<name>A0AAE0LHI6_9CHLO</name>
<dbReference type="EMBL" id="LGRX02001801">
    <property type="protein sequence ID" value="KAK3285468.1"/>
    <property type="molecule type" value="Genomic_DNA"/>
</dbReference>
<dbReference type="InterPro" id="IPR018383">
    <property type="entry name" value="UPF0324_pro"/>
</dbReference>
<evidence type="ECO:0000256" key="5">
    <source>
        <dbReference type="ARBA" id="ARBA00022989"/>
    </source>
</evidence>
<keyword evidence="3" id="KW-1003">Cell membrane</keyword>
<dbReference type="AlphaFoldDB" id="A0AAE0LHI6"/>
<evidence type="ECO:0000313" key="10">
    <source>
        <dbReference type="Proteomes" id="UP001190700"/>
    </source>
</evidence>
<feature type="region of interest" description="Disordered" evidence="7">
    <location>
        <begin position="1"/>
        <end position="21"/>
    </location>
</feature>
<reference evidence="9 10" key="1">
    <citation type="journal article" date="2015" name="Genome Biol. Evol.">
        <title>Comparative Genomics of a Bacterivorous Green Alga Reveals Evolutionary Causalities and Consequences of Phago-Mixotrophic Mode of Nutrition.</title>
        <authorList>
            <person name="Burns J.A."/>
            <person name="Paasch A."/>
            <person name="Narechania A."/>
            <person name="Kim E."/>
        </authorList>
    </citation>
    <scope>NUCLEOTIDE SEQUENCE [LARGE SCALE GENOMIC DNA]</scope>
    <source>
        <strain evidence="9 10">PLY_AMNH</strain>
    </source>
</reference>
<evidence type="ECO:0000256" key="1">
    <source>
        <dbReference type="ARBA" id="ARBA00004651"/>
    </source>
</evidence>